<dbReference type="SUPFAM" id="SSF47072">
    <property type="entry name" value="Cysteine alpha-hairpin motif"/>
    <property type="match status" value="1"/>
</dbReference>
<gene>
    <name evidence="1" type="ORF">CSSPTR1EN2_LOCUS22634</name>
</gene>
<evidence type="ECO:0000313" key="1">
    <source>
        <dbReference type="EMBL" id="CAK9235273.1"/>
    </source>
</evidence>
<evidence type="ECO:0008006" key="3">
    <source>
        <dbReference type="Google" id="ProtNLM"/>
    </source>
</evidence>
<reference evidence="1" key="1">
    <citation type="submission" date="2024-02" db="EMBL/GenBank/DDBJ databases">
        <authorList>
            <consortium name="ELIXIR-Norway"/>
            <consortium name="Elixir Norway"/>
        </authorList>
    </citation>
    <scope>NUCLEOTIDE SEQUENCE</scope>
</reference>
<organism evidence="1 2">
    <name type="scientific">Sphagnum troendelagicum</name>
    <dbReference type="NCBI Taxonomy" id="128251"/>
    <lineage>
        <taxon>Eukaryota</taxon>
        <taxon>Viridiplantae</taxon>
        <taxon>Streptophyta</taxon>
        <taxon>Embryophyta</taxon>
        <taxon>Bryophyta</taxon>
        <taxon>Sphagnophytina</taxon>
        <taxon>Sphagnopsida</taxon>
        <taxon>Sphagnales</taxon>
        <taxon>Sphagnaceae</taxon>
        <taxon>Sphagnum</taxon>
    </lineage>
</organism>
<proteinExistence type="predicted"/>
<dbReference type="PANTHER" id="PTHR28066:SF1">
    <property type="entry name" value="SMALL RIBOSOMAL SUBUNIT PROTEIN MS37"/>
    <property type="match status" value="1"/>
</dbReference>
<sequence length="82" mass="9539">MGRKAGVMRVNPKHLTRRTMPCFQEMLVFLSCLHKFNYDDDKVVKEKNALNMCMDVQAKQGKQHNTINYHLQRISRTMKGAG</sequence>
<name>A0ABP0V3Q4_9BRYO</name>
<protein>
    <recommendedName>
        <fullName evidence="3">IMS import disulfide relay-system CHCH-CHCH-like Cx9C domain-containing protein</fullName>
    </recommendedName>
</protein>
<dbReference type="InterPro" id="IPR017264">
    <property type="entry name" value="Ribosomal_mS37_fun"/>
</dbReference>
<dbReference type="Proteomes" id="UP001497512">
    <property type="component" value="Chromosome 8"/>
</dbReference>
<keyword evidence="2" id="KW-1185">Reference proteome</keyword>
<accession>A0ABP0V3Q4</accession>
<evidence type="ECO:0000313" key="2">
    <source>
        <dbReference type="Proteomes" id="UP001497512"/>
    </source>
</evidence>
<dbReference type="InterPro" id="IPR009069">
    <property type="entry name" value="Cys_alpha_HP_mot_SF"/>
</dbReference>
<dbReference type="PANTHER" id="PTHR28066">
    <property type="entry name" value="37S RIBOSOMAL PROTEIN MRP10, MITOCHONDRIAL"/>
    <property type="match status" value="1"/>
</dbReference>
<dbReference type="EMBL" id="OZ019900">
    <property type="protein sequence ID" value="CAK9235273.1"/>
    <property type="molecule type" value="Genomic_DNA"/>
</dbReference>